<feature type="compositionally biased region" description="Polar residues" evidence="15">
    <location>
        <begin position="382"/>
        <end position="395"/>
    </location>
</feature>
<evidence type="ECO:0000256" key="14">
    <source>
        <dbReference type="PROSITE-ProRule" id="PRU01356"/>
    </source>
</evidence>
<sequence length="478" mass="52696">MRGLSFVYAILPLVGLAVAQLPPGTPKCAVPCFIRGAAASPCLTNTTCLCTDEHFVTSMETCVRSSCIIEDALLVKNASNTICGIEPHNAGTMYTEISSVMTGFALFLVILRVVYRRGITSLGLGPDDWTIMFVAASCIPCTILNSRLSTFGIGRDIWTLTPYQITQFGLTFWILTLLYFADMALLKLSILLFFLRIFPDHKFRRVIWFTIVGVGLFGLSFVLAALFQCWPFSYNWTRWNDRDNQGHCVNYSAIAWANAAVSIALDFWMLYLPMSQVRSLNLDLKRKIAIGAMFVVGTFVTVVSIIRLASLLQFSSSENVTYDYTGISTWSTVEISTGVICACMPSMRLILARFWPNLFASKAVASSGAPYYNRGGYDKRSGPNSTQKSYLSGKSNRVSGGSLKLFSGRAGAGGFMDTVSTYPGRLERINSEEDELQLRPMPPVHVAGASSASELDPERYHEEDSKVITVTTSVNVKF</sequence>
<dbReference type="EMBL" id="JAGTJQ010000010">
    <property type="protein sequence ID" value="KAH7021377.1"/>
    <property type="molecule type" value="Genomic_DNA"/>
</dbReference>
<evidence type="ECO:0000256" key="9">
    <source>
        <dbReference type="ARBA" id="ARBA00022989"/>
    </source>
</evidence>
<protein>
    <recommendedName>
        <fullName evidence="18">CFEM domain-containing protein</fullName>
    </recommendedName>
</protein>
<comment type="subcellular location">
    <subcellularLocation>
        <location evidence="2">Membrane</location>
        <topology evidence="2">Lipid-anchor</topology>
        <topology evidence="2">GPI-anchor</topology>
    </subcellularLocation>
    <subcellularLocation>
        <location evidence="1">Membrane</location>
        <topology evidence="1">Multi-pass membrane protein</topology>
    </subcellularLocation>
    <subcellularLocation>
        <location evidence="3">Secreted</location>
    </subcellularLocation>
</comment>
<gene>
    <name evidence="19" type="ORF">B0I36DRAFT_275940</name>
</gene>
<proteinExistence type="inferred from homology"/>
<keyword evidence="20" id="KW-1185">Reference proteome</keyword>
<dbReference type="InterPro" id="IPR049326">
    <property type="entry name" value="Rhodopsin_dom_fungi"/>
</dbReference>
<accession>A0A9P8XXT5</accession>
<feature type="disulfide bond" evidence="14">
    <location>
        <begin position="50"/>
        <end position="83"/>
    </location>
</feature>
<evidence type="ECO:0000256" key="6">
    <source>
        <dbReference type="ARBA" id="ARBA00022622"/>
    </source>
</evidence>
<evidence type="ECO:0000256" key="5">
    <source>
        <dbReference type="ARBA" id="ARBA00022525"/>
    </source>
</evidence>
<feature type="transmembrane region" description="Helical" evidence="16">
    <location>
        <begin position="288"/>
        <end position="309"/>
    </location>
</feature>
<evidence type="ECO:0000256" key="10">
    <source>
        <dbReference type="ARBA" id="ARBA00023136"/>
    </source>
</evidence>
<dbReference type="GO" id="GO:0098552">
    <property type="term" value="C:side of membrane"/>
    <property type="evidence" value="ECO:0007669"/>
    <property type="project" value="UniProtKB-KW"/>
</dbReference>
<dbReference type="GO" id="GO:0005576">
    <property type="term" value="C:extracellular region"/>
    <property type="evidence" value="ECO:0007669"/>
    <property type="project" value="UniProtKB-SubCell"/>
</dbReference>
<keyword evidence="5" id="KW-0964">Secreted</keyword>
<dbReference type="PANTHER" id="PTHR33048:SF143">
    <property type="entry name" value="EXTRACELLULAR MEMBRANE PROTEIN CFEM DOMAIN-CONTAINING PROTEIN-RELATED"/>
    <property type="match status" value="1"/>
</dbReference>
<keyword evidence="8 17" id="KW-0732">Signal</keyword>
<evidence type="ECO:0000256" key="8">
    <source>
        <dbReference type="ARBA" id="ARBA00022729"/>
    </source>
</evidence>
<keyword evidence="6" id="KW-0336">GPI-anchor</keyword>
<dbReference type="GeneID" id="70180931"/>
<reference evidence="19" key="1">
    <citation type="journal article" date="2021" name="Nat. Commun.">
        <title>Genetic determinants of endophytism in the Arabidopsis root mycobiome.</title>
        <authorList>
            <person name="Mesny F."/>
            <person name="Miyauchi S."/>
            <person name="Thiergart T."/>
            <person name="Pickel B."/>
            <person name="Atanasova L."/>
            <person name="Karlsson M."/>
            <person name="Huettel B."/>
            <person name="Barry K.W."/>
            <person name="Haridas S."/>
            <person name="Chen C."/>
            <person name="Bauer D."/>
            <person name="Andreopoulos W."/>
            <person name="Pangilinan J."/>
            <person name="LaButti K."/>
            <person name="Riley R."/>
            <person name="Lipzen A."/>
            <person name="Clum A."/>
            <person name="Drula E."/>
            <person name="Henrissat B."/>
            <person name="Kohler A."/>
            <person name="Grigoriev I.V."/>
            <person name="Martin F.M."/>
            <person name="Hacquard S."/>
        </authorList>
    </citation>
    <scope>NUCLEOTIDE SEQUENCE</scope>
    <source>
        <strain evidence="19">MPI-CAGE-CH-0230</strain>
    </source>
</reference>
<dbReference type="OrthoDB" id="2496787at2759"/>
<feature type="transmembrane region" description="Helical" evidence="16">
    <location>
        <begin position="168"/>
        <end position="194"/>
    </location>
</feature>
<evidence type="ECO:0000256" key="7">
    <source>
        <dbReference type="ARBA" id="ARBA00022692"/>
    </source>
</evidence>
<evidence type="ECO:0000256" key="15">
    <source>
        <dbReference type="SAM" id="MobiDB-lite"/>
    </source>
</evidence>
<feature type="transmembrane region" description="Helical" evidence="16">
    <location>
        <begin position="97"/>
        <end position="115"/>
    </location>
</feature>
<keyword evidence="6" id="KW-0325">Glycoprotein</keyword>
<feature type="transmembrane region" description="Helical" evidence="16">
    <location>
        <begin position="329"/>
        <end position="351"/>
    </location>
</feature>
<feature type="domain" description="CFEM" evidence="18">
    <location>
        <begin position="1"/>
        <end position="108"/>
    </location>
</feature>
<dbReference type="InterPro" id="IPR052337">
    <property type="entry name" value="SAT4-like"/>
</dbReference>
<evidence type="ECO:0000313" key="20">
    <source>
        <dbReference type="Proteomes" id="UP000756346"/>
    </source>
</evidence>
<dbReference type="InterPro" id="IPR008427">
    <property type="entry name" value="Extracellular_membr_CFEM_dom"/>
</dbReference>
<feature type="region of interest" description="Disordered" evidence="15">
    <location>
        <begin position="375"/>
        <end position="395"/>
    </location>
</feature>
<dbReference type="SMART" id="SM00747">
    <property type="entry name" value="CFEM"/>
    <property type="match status" value="1"/>
</dbReference>
<evidence type="ECO:0000256" key="12">
    <source>
        <dbReference type="ARBA" id="ARBA00023288"/>
    </source>
</evidence>
<evidence type="ECO:0000256" key="1">
    <source>
        <dbReference type="ARBA" id="ARBA00004141"/>
    </source>
</evidence>
<dbReference type="RefSeq" id="XP_046007578.1">
    <property type="nucleotide sequence ID" value="XM_046151385.1"/>
</dbReference>
<keyword evidence="12" id="KW-0449">Lipoprotein</keyword>
<dbReference type="Pfam" id="PF20684">
    <property type="entry name" value="Fung_rhodopsin"/>
    <property type="match status" value="1"/>
</dbReference>
<name>A0A9P8XXT5_9PEZI</name>
<dbReference type="Pfam" id="PF05730">
    <property type="entry name" value="CFEM"/>
    <property type="match status" value="1"/>
</dbReference>
<dbReference type="AlphaFoldDB" id="A0A9P8XXT5"/>
<evidence type="ECO:0000256" key="16">
    <source>
        <dbReference type="SAM" id="Phobius"/>
    </source>
</evidence>
<dbReference type="PANTHER" id="PTHR33048">
    <property type="entry name" value="PTH11-LIKE INTEGRAL MEMBRANE PROTEIN (AFU_ORTHOLOGUE AFUA_5G11245)"/>
    <property type="match status" value="1"/>
</dbReference>
<dbReference type="Proteomes" id="UP000756346">
    <property type="component" value="Unassembled WGS sequence"/>
</dbReference>
<organism evidence="19 20">
    <name type="scientific">Microdochium trichocladiopsis</name>
    <dbReference type="NCBI Taxonomy" id="1682393"/>
    <lineage>
        <taxon>Eukaryota</taxon>
        <taxon>Fungi</taxon>
        <taxon>Dikarya</taxon>
        <taxon>Ascomycota</taxon>
        <taxon>Pezizomycotina</taxon>
        <taxon>Sordariomycetes</taxon>
        <taxon>Xylariomycetidae</taxon>
        <taxon>Xylariales</taxon>
        <taxon>Microdochiaceae</taxon>
        <taxon>Microdochium</taxon>
    </lineage>
</organism>
<evidence type="ECO:0000313" key="19">
    <source>
        <dbReference type="EMBL" id="KAH7021377.1"/>
    </source>
</evidence>
<comment type="caution">
    <text evidence="19">The sequence shown here is derived from an EMBL/GenBank/DDBJ whole genome shotgun (WGS) entry which is preliminary data.</text>
</comment>
<feature type="transmembrane region" description="Helical" evidence="16">
    <location>
        <begin position="253"/>
        <end position="272"/>
    </location>
</feature>
<evidence type="ECO:0000256" key="11">
    <source>
        <dbReference type="ARBA" id="ARBA00023157"/>
    </source>
</evidence>
<keyword evidence="10 16" id="KW-0472">Membrane</keyword>
<feature type="signal peptide" evidence="17">
    <location>
        <begin position="1"/>
        <end position="19"/>
    </location>
</feature>
<feature type="transmembrane region" description="Helical" evidence="16">
    <location>
        <begin position="206"/>
        <end position="233"/>
    </location>
</feature>
<dbReference type="PROSITE" id="PS52012">
    <property type="entry name" value="CFEM"/>
    <property type="match status" value="1"/>
</dbReference>
<keyword evidence="9 16" id="KW-1133">Transmembrane helix</keyword>
<evidence type="ECO:0000256" key="3">
    <source>
        <dbReference type="ARBA" id="ARBA00004613"/>
    </source>
</evidence>
<comment type="similarity">
    <text evidence="4">Belongs to the RBT5 family.</text>
</comment>
<evidence type="ECO:0000256" key="13">
    <source>
        <dbReference type="ARBA" id="ARBA00038359"/>
    </source>
</evidence>
<comment type="caution">
    <text evidence="14">Lacks conserved residue(s) required for the propagation of feature annotation.</text>
</comment>
<keyword evidence="7 16" id="KW-0812">Transmembrane</keyword>
<evidence type="ECO:0000256" key="17">
    <source>
        <dbReference type="SAM" id="SignalP"/>
    </source>
</evidence>
<keyword evidence="11 14" id="KW-1015">Disulfide bond</keyword>
<comment type="similarity">
    <text evidence="13">Belongs to the SAT4 family.</text>
</comment>
<feature type="transmembrane region" description="Helical" evidence="16">
    <location>
        <begin position="127"/>
        <end position="148"/>
    </location>
</feature>
<evidence type="ECO:0000256" key="2">
    <source>
        <dbReference type="ARBA" id="ARBA00004589"/>
    </source>
</evidence>
<feature type="chain" id="PRO_5040484253" description="CFEM domain-containing protein" evidence="17">
    <location>
        <begin position="20"/>
        <end position="478"/>
    </location>
</feature>
<evidence type="ECO:0000259" key="18">
    <source>
        <dbReference type="PROSITE" id="PS52012"/>
    </source>
</evidence>
<evidence type="ECO:0000256" key="4">
    <source>
        <dbReference type="ARBA" id="ARBA00010031"/>
    </source>
</evidence>